<dbReference type="Gene3D" id="3.30.40.10">
    <property type="entry name" value="Zinc/RING finger domain, C3HC4 (zinc finger)"/>
    <property type="match status" value="1"/>
</dbReference>
<comment type="similarity">
    <text evidence="1">Belongs to the ohanin/vespryn family.</text>
</comment>
<evidence type="ECO:0000256" key="5">
    <source>
        <dbReference type="ARBA" id="ARBA00022833"/>
    </source>
</evidence>
<dbReference type="AlphaFoldDB" id="A0A8D2IR59"/>
<organism evidence="11 12">
    <name type="scientific">Varanus komodoensis</name>
    <name type="common">Komodo dragon</name>
    <dbReference type="NCBI Taxonomy" id="61221"/>
    <lineage>
        <taxon>Eukaryota</taxon>
        <taxon>Metazoa</taxon>
        <taxon>Chordata</taxon>
        <taxon>Craniata</taxon>
        <taxon>Vertebrata</taxon>
        <taxon>Euteleostomi</taxon>
        <taxon>Lepidosauria</taxon>
        <taxon>Squamata</taxon>
        <taxon>Bifurcata</taxon>
        <taxon>Unidentata</taxon>
        <taxon>Episquamata</taxon>
        <taxon>Toxicofera</taxon>
        <taxon>Anguimorpha</taxon>
        <taxon>Paleoanguimorpha</taxon>
        <taxon>Varanoidea</taxon>
        <taxon>Varanidae</taxon>
        <taxon>Varanus</taxon>
    </lineage>
</organism>
<dbReference type="InterPro" id="IPR043136">
    <property type="entry name" value="B30.2/SPRY_sf"/>
</dbReference>
<reference evidence="11" key="1">
    <citation type="submission" date="2025-08" db="UniProtKB">
        <authorList>
            <consortium name="Ensembl"/>
        </authorList>
    </citation>
    <scope>IDENTIFICATION</scope>
</reference>
<protein>
    <submittedName>
        <fullName evidence="11">Uncharacterized protein</fullName>
    </submittedName>
</protein>
<dbReference type="PROSITE" id="PS00518">
    <property type="entry name" value="ZF_RING_1"/>
    <property type="match status" value="1"/>
</dbReference>
<comment type="function">
    <text evidence="6">Neurotoxin that produces dose-dependent hypolocomotion and hyperalgesia in mice. May directly act on the central nervous system, as it is 6500-fold more potent when administered intracerebroventricularly than intraperitoneal.</text>
</comment>
<proteinExistence type="inferred from homology"/>
<dbReference type="Proteomes" id="UP000694545">
    <property type="component" value="Unplaced"/>
</dbReference>
<dbReference type="OMA" id="WEVEVGM"/>
<dbReference type="SUPFAM" id="SSF57845">
    <property type="entry name" value="B-box zinc-binding domain"/>
    <property type="match status" value="1"/>
</dbReference>
<keyword evidence="8" id="KW-0175">Coiled coil</keyword>
<evidence type="ECO:0000256" key="4">
    <source>
        <dbReference type="ARBA" id="ARBA00022771"/>
    </source>
</evidence>
<keyword evidence="3" id="KW-0479">Metal-binding</keyword>
<dbReference type="Ensembl" id="ENSVKKT00000001150.1">
    <property type="protein sequence ID" value="ENSVKKP00000001106.1"/>
    <property type="gene ID" value="ENSVKKG00000000904.1"/>
</dbReference>
<dbReference type="InterPro" id="IPR003879">
    <property type="entry name" value="Butyrophylin_SPRY"/>
</dbReference>
<dbReference type="SMART" id="SM00449">
    <property type="entry name" value="SPRY"/>
    <property type="match status" value="1"/>
</dbReference>
<dbReference type="InterPro" id="IPR050143">
    <property type="entry name" value="TRIM/RBCC"/>
</dbReference>
<dbReference type="PROSITE" id="PS50188">
    <property type="entry name" value="B302_SPRY"/>
    <property type="match status" value="1"/>
</dbReference>
<evidence type="ECO:0000256" key="8">
    <source>
        <dbReference type="SAM" id="Coils"/>
    </source>
</evidence>
<sequence>MAVATVIMDLIQDIICPICQELPTDLVTLACDHTFCRCCINGLYETHEKLCEEMGKLKCPVCKAKIQKGDHRPNWMLANIVQKIKHDAELLCVFCEHSPEHKGHSVHLQEEAAQEYKVGNDLKRKKQKVKSIFEQMHDFLNEKEGHCLTELCDLEKEMEMEQEESVTQLSREIAKLNDLISEMEAKLGQPPDEFLQVRCKTKALLLVFIQPPLFSLSLCHAVSVTLDPETAYQYLVVSEDLKSVRYGERKLDLLRSRERFYLDPCVLGRERFMAGRHWWEVEVRVEVQEEEETEWAVGVVRESFKQTSWNSLTPPTAGVWAVGKERKSAYGSLDESFPPCFLWAFTSPEWTCLARNLLPRKIQVSLDYEKGYVEFFDTDGDNPIFCFSSASFSGEGIRPYFYVEIHPSGGVGLTVKRPFCFLDSILGRFV</sequence>
<dbReference type="SMART" id="SM00589">
    <property type="entry name" value="PRY"/>
    <property type="match status" value="1"/>
</dbReference>
<feature type="coiled-coil region" evidence="8">
    <location>
        <begin position="159"/>
        <end position="186"/>
    </location>
</feature>
<dbReference type="SUPFAM" id="SSF57850">
    <property type="entry name" value="RING/U-box"/>
    <property type="match status" value="1"/>
</dbReference>
<evidence type="ECO:0000313" key="11">
    <source>
        <dbReference type="Ensembl" id="ENSVKKP00000001106.1"/>
    </source>
</evidence>
<evidence type="ECO:0000256" key="2">
    <source>
        <dbReference type="ARBA" id="ARBA00022699"/>
    </source>
</evidence>
<dbReference type="InterPro" id="IPR001841">
    <property type="entry name" value="Znf_RING"/>
</dbReference>
<evidence type="ECO:0000313" key="12">
    <source>
        <dbReference type="Proteomes" id="UP000694545"/>
    </source>
</evidence>
<dbReference type="SMART" id="SM00184">
    <property type="entry name" value="RING"/>
    <property type="match status" value="1"/>
</dbReference>
<name>A0A8D2IR59_VARKO</name>
<keyword evidence="2" id="KW-0528">Neurotoxin</keyword>
<evidence type="ECO:0000256" key="3">
    <source>
        <dbReference type="ARBA" id="ARBA00022723"/>
    </source>
</evidence>
<dbReference type="Pfam" id="PF00622">
    <property type="entry name" value="SPRY"/>
    <property type="match status" value="1"/>
</dbReference>
<keyword evidence="4 7" id="KW-0863">Zinc-finger</keyword>
<evidence type="ECO:0000259" key="10">
    <source>
        <dbReference type="PROSITE" id="PS50188"/>
    </source>
</evidence>
<dbReference type="InterPro" id="IPR013083">
    <property type="entry name" value="Znf_RING/FYVE/PHD"/>
</dbReference>
<feature type="domain" description="B30.2/SPRY" evidence="10">
    <location>
        <begin position="204"/>
        <end position="419"/>
    </location>
</feature>
<dbReference type="InterPro" id="IPR001870">
    <property type="entry name" value="B30.2/SPRY"/>
</dbReference>
<feature type="domain" description="RING-type" evidence="9">
    <location>
        <begin position="16"/>
        <end position="63"/>
    </location>
</feature>
<dbReference type="Pfam" id="PF13765">
    <property type="entry name" value="PRY"/>
    <property type="match status" value="1"/>
</dbReference>
<dbReference type="PRINTS" id="PR01407">
    <property type="entry name" value="BUTYPHLNCDUF"/>
</dbReference>
<dbReference type="InterPro" id="IPR027370">
    <property type="entry name" value="Znf-RING_euk"/>
</dbReference>
<reference evidence="11" key="2">
    <citation type="submission" date="2025-09" db="UniProtKB">
        <authorList>
            <consortium name="Ensembl"/>
        </authorList>
    </citation>
    <scope>IDENTIFICATION</scope>
</reference>
<dbReference type="InterPro" id="IPR017907">
    <property type="entry name" value="Znf_RING_CS"/>
</dbReference>
<accession>A0A8D2IR59</accession>
<dbReference type="SUPFAM" id="SSF49899">
    <property type="entry name" value="Concanavalin A-like lectins/glucanases"/>
    <property type="match status" value="1"/>
</dbReference>
<dbReference type="PROSITE" id="PS50089">
    <property type="entry name" value="ZF_RING_2"/>
    <property type="match status" value="1"/>
</dbReference>
<dbReference type="GO" id="GO:0008270">
    <property type="term" value="F:zinc ion binding"/>
    <property type="evidence" value="ECO:0007669"/>
    <property type="project" value="UniProtKB-KW"/>
</dbReference>
<dbReference type="PANTHER" id="PTHR24103">
    <property type="entry name" value="E3 UBIQUITIN-PROTEIN LIGASE TRIM"/>
    <property type="match status" value="1"/>
</dbReference>
<dbReference type="Pfam" id="PF13445">
    <property type="entry name" value="zf-RING_UBOX"/>
    <property type="match status" value="1"/>
</dbReference>
<evidence type="ECO:0000256" key="6">
    <source>
        <dbReference type="ARBA" id="ARBA00034460"/>
    </source>
</evidence>
<dbReference type="InterPro" id="IPR003877">
    <property type="entry name" value="SPRY_dom"/>
</dbReference>
<keyword evidence="5" id="KW-0862">Zinc</keyword>
<dbReference type="InterPro" id="IPR006574">
    <property type="entry name" value="PRY"/>
</dbReference>
<keyword evidence="12" id="KW-1185">Reference proteome</keyword>
<keyword evidence="2" id="KW-0800">Toxin</keyword>
<evidence type="ECO:0000256" key="1">
    <source>
        <dbReference type="ARBA" id="ARBA00009651"/>
    </source>
</evidence>
<dbReference type="Gene3D" id="2.60.120.920">
    <property type="match status" value="1"/>
</dbReference>
<evidence type="ECO:0000259" key="9">
    <source>
        <dbReference type="PROSITE" id="PS50089"/>
    </source>
</evidence>
<evidence type="ECO:0000256" key="7">
    <source>
        <dbReference type="PROSITE-ProRule" id="PRU00175"/>
    </source>
</evidence>
<dbReference type="InterPro" id="IPR013320">
    <property type="entry name" value="ConA-like_dom_sf"/>
</dbReference>